<name>A0AAW8FFJ3_9ACTN</name>
<feature type="compositionally biased region" description="Basic and acidic residues" evidence="1">
    <location>
        <begin position="33"/>
        <end position="49"/>
    </location>
</feature>
<reference evidence="2" key="1">
    <citation type="submission" date="2023-07" db="EMBL/GenBank/DDBJ databases">
        <title>Comparative genomics of wheat-associated soil bacteria to identify genetic determinants of phenazine resistance.</title>
        <authorList>
            <person name="Mouncey N."/>
        </authorList>
    </citation>
    <scope>NUCLEOTIDE SEQUENCE</scope>
    <source>
        <strain evidence="2">V4I22</strain>
    </source>
</reference>
<dbReference type="AlphaFoldDB" id="A0AAW8FFJ3"/>
<dbReference type="EMBL" id="JAUSZV010000005">
    <property type="protein sequence ID" value="MDQ0908608.1"/>
    <property type="molecule type" value="Genomic_DNA"/>
</dbReference>
<feature type="region of interest" description="Disordered" evidence="1">
    <location>
        <begin position="1"/>
        <end position="171"/>
    </location>
</feature>
<protein>
    <submittedName>
        <fullName evidence="2">Uncharacterized protein</fullName>
    </submittedName>
</protein>
<evidence type="ECO:0000313" key="2">
    <source>
        <dbReference type="EMBL" id="MDQ0908608.1"/>
    </source>
</evidence>
<organism evidence="2 3">
    <name type="scientific">Streptomyces canus</name>
    <dbReference type="NCBI Taxonomy" id="58343"/>
    <lineage>
        <taxon>Bacteria</taxon>
        <taxon>Bacillati</taxon>
        <taxon>Actinomycetota</taxon>
        <taxon>Actinomycetes</taxon>
        <taxon>Kitasatosporales</taxon>
        <taxon>Streptomycetaceae</taxon>
        <taxon>Streptomyces</taxon>
        <taxon>Streptomyces aurantiacus group</taxon>
    </lineage>
</organism>
<proteinExistence type="predicted"/>
<sequence length="299" mass="32027">MEPAVLGTNLRPAWWTNPFGSPPASPAGRAAHSRREGGPRPDPHQDPRARRVPSRSALPGVRPRPARPTACRRPLLRGGHHDSRRNGSPWTGRAPTARAGRSTGRRPAPGSARPPSPQQNRPPRRTAPTGSPRCLSPTSSARRPPRLPPERLPLDRPSPNRTRRPEHWPGLRELGLTKARAHISGLDGIEDFSAPACRLPALRSVTLLGVRGLSVSLDPLAKRSRSRSPWSSAEKGAGASKSTGPFWRRPEAYASLLRFGPAPPAACSIGGTSGSAAFSSPRKVKVWVSPSPSVSTTTM</sequence>
<feature type="compositionally biased region" description="Low complexity" evidence="1">
    <location>
        <begin position="231"/>
        <end position="242"/>
    </location>
</feature>
<feature type="region of interest" description="Disordered" evidence="1">
    <location>
        <begin position="221"/>
        <end position="244"/>
    </location>
</feature>
<accession>A0AAW8FFJ3</accession>
<feature type="compositionally biased region" description="Low complexity" evidence="1">
    <location>
        <begin position="67"/>
        <end position="77"/>
    </location>
</feature>
<comment type="caution">
    <text evidence="2">The sequence shown here is derived from an EMBL/GenBank/DDBJ whole genome shotgun (WGS) entry which is preliminary data.</text>
</comment>
<gene>
    <name evidence="2" type="ORF">QFZ22_004593</name>
</gene>
<evidence type="ECO:0000256" key="1">
    <source>
        <dbReference type="SAM" id="MobiDB-lite"/>
    </source>
</evidence>
<evidence type="ECO:0000313" key="3">
    <source>
        <dbReference type="Proteomes" id="UP001234216"/>
    </source>
</evidence>
<dbReference type="Proteomes" id="UP001234216">
    <property type="component" value="Unassembled WGS sequence"/>
</dbReference>